<dbReference type="PANTHER" id="PTHR43157">
    <property type="entry name" value="PHOSPHATIDYLINOSITOL-GLYCAN BIOSYNTHESIS CLASS F PROTEIN-RELATED"/>
    <property type="match status" value="1"/>
</dbReference>
<accession>A0A0C9ZL99</accession>
<dbReference type="InterPro" id="IPR002347">
    <property type="entry name" value="SDR_fam"/>
</dbReference>
<dbReference type="HOGENOM" id="CLU_010194_44_4_1"/>
<dbReference type="SUPFAM" id="SSF51735">
    <property type="entry name" value="NAD(P)-binding Rossmann-fold domains"/>
    <property type="match status" value="1"/>
</dbReference>
<dbReference type="Proteomes" id="UP000054018">
    <property type="component" value="Unassembled WGS sequence"/>
</dbReference>
<sequence>MGKFSILQYFCEQWKTLPTHSGNLEMKVVMVVGLNVGISLEASVHLAHMKPRSLFMTCRDEEKCECVKVVLMERIGDDGTGITSMPLDLSSFDSVCAFAATFSAEACLNHGLNVLITNAGMFMQEYTRTDDNWEAMQFQVNYLSMVLLSILMLPHLVKASSSESPSCLVVVSSFGHHFGVGKLKNMAQWESVLETINDTKFCNRSVPLPKVLQVMFVRELASWPRLAEPMAKWLACTSSPHCHSKQGLLSSTISK</sequence>
<gene>
    <name evidence="2" type="ORF">PISMIDRAFT_105437</name>
</gene>
<dbReference type="OrthoDB" id="542013at2759"/>
<reference evidence="3" key="2">
    <citation type="submission" date="2015-01" db="EMBL/GenBank/DDBJ databases">
        <title>Evolutionary Origins and Diversification of the Mycorrhizal Mutualists.</title>
        <authorList>
            <consortium name="DOE Joint Genome Institute"/>
            <consortium name="Mycorrhizal Genomics Consortium"/>
            <person name="Kohler A."/>
            <person name="Kuo A."/>
            <person name="Nagy L.G."/>
            <person name="Floudas D."/>
            <person name="Copeland A."/>
            <person name="Barry K.W."/>
            <person name="Cichocki N."/>
            <person name="Veneault-Fourrey C."/>
            <person name="LaButti K."/>
            <person name="Lindquist E.A."/>
            <person name="Lipzen A."/>
            <person name="Lundell T."/>
            <person name="Morin E."/>
            <person name="Murat C."/>
            <person name="Riley R."/>
            <person name="Ohm R."/>
            <person name="Sun H."/>
            <person name="Tunlid A."/>
            <person name="Henrissat B."/>
            <person name="Grigoriev I.V."/>
            <person name="Hibbett D.S."/>
            <person name="Martin F."/>
        </authorList>
    </citation>
    <scope>NUCLEOTIDE SEQUENCE [LARGE SCALE GENOMIC DNA]</scope>
    <source>
        <strain evidence="3">441</strain>
    </source>
</reference>
<dbReference type="PANTHER" id="PTHR43157:SF31">
    <property type="entry name" value="PHOSPHATIDYLINOSITOL-GLYCAN BIOSYNTHESIS CLASS F PROTEIN"/>
    <property type="match status" value="1"/>
</dbReference>
<dbReference type="EMBL" id="KN833761">
    <property type="protein sequence ID" value="KIK20658.1"/>
    <property type="molecule type" value="Genomic_DNA"/>
</dbReference>
<dbReference type="Gene3D" id="3.40.50.720">
    <property type="entry name" value="NAD(P)-binding Rossmann-like Domain"/>
    <property type="match status" value="1"/>
</dbReference>
<protein>
    <submittedName>
        <fullName evidence="2">Uncharacterized protein</fullName>
    </submittedName>
</protein>
<keyword evidence="1" id="KW-0560">Oxidoreductase</keyword>
<evidence type="ECO:0000313" key="3">
    <source>
        <dbReference type="Proteomes" id="UP000054018"/>
    </source>
</evidence>
<evidence type="ECO:0000256" key="1">
    <source>
        <dbReference type="ARBA" id="ARBA00023002"/>
    </source>
</evidence>
<dbReference type="STRING" id="765257.A0A0C9ZL99"/>
<organism evidence="2 3">
    <name type="scientific">Pisolithus microcarpus 441</name>
    <dbReference type="NCBI Taxonomy" id="765257"/>
    <lineage>
        <taxon>Eukaryota</taxon>
        <taxon>Fungi</taxon>
        <taxon>Dikarya</taxon>
        <taxon>Basidiomycota</taxon>
        <taxon>Agaricomycotina</taxon>
        <taxon>Agaricomycetes</taxon>
        <taxon>Agaricomycetidae</taxon>
        <taxon>Boletales</taxon>
        <taxon>Sclerodermatineae</taxon>
        <taxon>Pisolithaceae</taxon>
        <taxon>Pisolithus</taxon>
    </lineage>
</organism>
<dbReference type="Pfam" id="PF00106">
    <property type="entry name" value="adh_short"/>
    <property type="match status" value="1"/>
</dbReference>
<dbReference type="AlphaFoldDB" id="A0A0C9ZL99"/>
<keyword evidence="3" id="KW-1185">Reference proteome</keyword>
<dbReference type="InterPro" id="IPR036291">
    <property type="entry name" value="NAD(P)-bd_dom_sf"/>
</dbReference>
<evidence type="ECO:0000313" key="2">
    <source>
        <dbReference type="EMBL" id="KIK20658.1"/>
    </source>
</evidence>
<dbReference type="GO" id="GO:0016491">
    <property type="term" value="F:oxidoreductase activity"/>
    <property type="evidence" value="ECO:0007669"/>
    <property type="project" value="UniProtKB-KW"/>
</dbReference>
<reference evidence="2 3" key="1">
    <citation type="submission" date="2014-04" db="EMBL/GenBank/DDBJ databases">
        <authorList>
            <consortium name="DOE Joint Genome Institute"/>
            <person name="Kuo A."/>
            <person name="Kohler A."/>
            <person name="Costa M.D."/>
            <person name="Nagy L.G."/>
            <person name="Floudas D."/>
            <person name="Copeland A."/>
            <person name="Barry K.W."/>
            <person name="Cichocki N."/>
            <person name="Veneault-Fourrey C."/>
            <person name="LaButti K."/>
            <person name="Lindquist E.A."/>
            <person name="Lipzen A."/>
            <person name="Lundell T."/>
            <person name="Morin E."/>
            <person name="Murat C."/>
            <person name="Sun H."/>
            <person name="Tunlid A."/>
            <person name="Henrissat B."/>
            <person name="Grigoriev I.V."/>
            <person name="Hibbett D.S."/>
            <person name="Martin F."/>
            <person name="Nordberg H.P."/>
            <person name="Cantor M.N."/>
            <person name="Hua S.X."/>
        </authorList>
    </citation>
    <scope>NUCLEOTIDE SEQUENCE [LARGE SCALE GENOMIC DNA]</scope>
    <source>
        <strain evidence="2 3">441</strain>
    </source>
</reference>
<name>A0A0C9ZL99_9AGAM</name>
<proteinExistence type="predicted"/>